<accession>A0A8T0GRR7</accession>
<keyword evidence="1" id="KW-0812">Transmembrane</keyword>
<dbReference type="AlphaFoldDB" id="A0A8T0GRR7"/>
<keyword evidence="1" id="KW-0472">Membrane</keyword>
<keyword evidence="1" id="KW-1133">Transmembrane helix</keyword>
<keyword evidence="3" id="KW-1185">Reference proteome</keyword>
<comment type="caution">
    <text evidence="2">The sequence shown here is derived from an EMBL/GenBank/DDBJ whole genome shotgun (WGS) entry which is preliminary data.</text>
</comment>
<gene>
    <name evidence="2" type="ORF">KC19_10G176500</name>
</gene>
<name>A0A8T0GRR7_CERPU</name>
<evidence type="ECO:0000313" key="2">
    <source>
        <dbReference type="EMBL" id="KAG0560378.1"/>
    </source>
</evidence>
<sequence length="83" mass="9525">MSMHCWAWIVWSILGAALYLACEDFLHPFPLREVLLDNIVLCSSFLLVEAFVINVFWRLFSGLSLEDILLSSPRIMISINRPA</sequence>
<dbReference type="Proteomes" id="UP000822688">
    <property type="component" value="Chromosome 10"/>
</dbReference>
<protein>
    <submittedName>
        <fullName evidence="2">Uncharacterized protein</fullName>
    </submittedName>
</protein>
<feature type="transmembrane region" description="Helical" evidence="1">
    <location>
        <begin position="34"/>
        <end position="57"/>
    </location>
</feature>
<feature type="transmembrane region" description="Helical" evidence="1">
    <location>
        <begin position="6"/>
        <end position="22"/>
    </location>
</feature>
<proteinExistence type="predicted"/>
<dbReference type="EMBL" id="CM026431">
    <property type="protein sequence ID" value="KAG0560378.1"/>
    <property type="molecule type" value="Genomic_DNA"/>
</dbReference>
<reference evidence="2" key="1">
    <citation type="submission" date="2020-06" db="EMBL/GenBank/DDBJ databases">
        <title>WGS assembly of Ceratodon purpureus strain R40.</title>
        <authorList>
            <person name="Carey S.B."/>
            <person name="Jenkins J."/>
            <person name="Shu S."/>
            <person name="Lovell J.T."/>
            <person name="Sreedasyam A."/>
            <person name="Maumus F."/>
            <person name="Tiley G.P."/>
            <person name="Fernandez-Pozo N."/>
            <person name="Barry K."/>
            <person name="Chen C."/>
            <person name="Wang M."/>
            <person name="Lipzen A."/>
            <person name="Daum C."/>
            <person name="Saski C.A."/>
            <person name="Payton A.C."/>
            <person name="Mcbreen J.C."/>
            <person name="Conrad R.E."/>
            <person name="Kollar L.M."/>
            <person name="Olsson S."/>
            <person name="Huttunen S."/>
            <person name="Landis J.B."/>
            <person name="Wickett N.J."/>
            <person name="Johnson M.G."/>
            <person name="Rensing S.A."/>
            <person name="Grimwood J."/>
            <person name="Schmutz J."/>
            <person name="Mcdaniel S.F."/>
        </authorList>
    </citation>
    <scope>NUCLEOTIDE SEQUENCE</scope>
    <source>
        <strain evidence="2">R40</strain>
    </source>
</reference>
<evidence type="ECO:0000256" key="1">
    <source>
        <dbReference type="SAM" id="Phobius"/>
    </source>
</evidence>
<organism evidence="2 3">
    <name type="scientific">Ceratodon purpureus</name>
    <name type="common">Fire moss</name>
    <name type="synonym">Dicranum purpureum</name>
    <dbReference type="NCBI Taxonomy" id="3225"/>
    <lineage>
        <taxon>Eukaryota</taxon>
        <taxon>Viridiplantae</taxon>
        <taxon>Streptophyta</taxon>
        <taxon>Embryophyta</taxon>
        <taxon>Bryophyta</taxon>
        <taxon>Bryophytina</taxon>
        <taxon>Bryopsida</taxon>
        <taxon>Dicranidae</taxon>
        <taxon>Pseudoditrichales</taxon>
        <taxon>Ditrichaceae</taxon>
        <taxon>Ceratodon</taxon>
    </lineage>
</organism>
<evidence type="ECO:0000313" key="3">
    <source>
        <dbReference type="Proteomes" id="UP000822688"/>
    </source>
</evidence>